<keyword evidence="2" id="KW-0472">Membrane</keyword>
<name>A0A7G3GA69_9NEIS</name>
<gene>
    <name evidence="3" type="ORF">C1H71_13320</name>
</gene>
<dbReference type="InterPro" id="IPR000983">
    <property type="entry name" value="Bac_GSPG_pilin"/>
</dbReference>
<dbReference type="Gene3D" id="3.30.700.10">
    <property type="entry name" value="Glycoprotein, Type 4 Pilin"/>
    <property type="match status" value="1"/>
</dbReference>
<dbReference type="InterPro" id="IPR045584">
    <property type="entry name" value="Pilin-like"/>
</dbReference>
<protein>
    <submittedName>
        <fullName evidence="3">General secretion pathway protein GspH</fullName>
    </submittedName>
</protein>
<dbReference type="Proteomes" id="UP000515917">
    <property type="component" value="Chromosome"/>
</dbReference>
<dbReference type="AlphaFoldDB" id="A0A7G3GA69"/>
<organism evidence="3 4">
    <name type="scientific">Iodobacter fluviatilis</name>
    <dbReference type="NCBI Taxonomy" id="537"/>
    <lineage>
        <taxon>Bacteria</taxon>
        <taxon>Pseudomonadati</taxon>
        <taxon>Pseudomonadota</taxon>
        <taxon>Betaproteobacteria</taxon>
        <taxon>Neisseriales</taxon>
        <taxon>Chitinibacteraceae</taxon>
        <taxon>Iodobacter</taxon>
    </lineage>
</organism>
<dbReference type="PROSITE" id="PS00409">
    <property type="entry name" value="PROKAR_NTER_METHYL"/>
    <property type="match status" value="1"/>
</dbReference>
<dbReference type="GO" id="GO:0043683">
    <property type="term" value="P:type IV pilus assembly"/>
    <property type="evidence" value="ECO:0007669"/>
    <property type="project" value="InterPro"/>
</dbReference>
<reference evidence="3 4" key="1">
    <citation type="submission" date="2018-01" db="EMBL/GenBank/DDBJ databases">
        <title>Genome sequence of Iodobacter sp. strain PCH194 isolated from Indian Trans-Himalaya.</title>
        <authorList>
            <person name="Kumar V."/>
            <person name="Thakur V."/>
            <person name="Kumar S."/>
            <person name="Singh D."/>
        </authorList>
    </citation>
    <scope>NUCLEOTIDE SEQUENCE [LARGE SCALE GENOMIC DNA]</scope>
    <source>
        <strain evidence="3 4">PCH194</strain>
    </source>
</reference>
<feature type="transmembrane region" description="Helical" evidence="2">
    <location>
        <begin position="12"/>
        <end position="36"/>
    </location>
</feature>
<dbReference type="Pfam" id="PF16732">
    <property type="entry name" value="ComP_DUS"/>
    <property type="match status" value="1"/>
</dbReference>
<keyword evidence="2" id="KW-1133">Transmembrane helix</keyword>
<dbReference type="SUPFAM" id="SSF54523">
    <property type="entry name" value="Pili subunits"/>
    <property type="match status" value="1"/>
</dbReference>
<evidence type="ECO:0000256" key="2">
    <source>
        <dbReference type="SAM" id="Phobius"/>
    </source>
</evidence>
<dbReference type="KEGG" id="ifl:C1H71_13320"/>
<evidence type="ECO:0000313" key="3">
    <source>
        <dbReference type="EMBL" id="QBC44410.1"/>
    </source>
</evidence>
<dbReference type="InterPro" id="IPR012902">
    <property type="entry name" value="N_methyl_site"/>
</dbReference>
<dbReference type="InterPro" id="IPR031982">
    <property type="entry name" value="PilE-like"/>
</dbReference>
<dbReference type="GO" id="GO:0015627">
    <property type="term" value="C:type II protein secretion system complex"/>
    <property type="evidence" value="ECO:0007669"/>
    <property type="project" value="InterPro"/>
</dbReference>
<dbReference type="GO" id="GO:0015628">
    <property type="term" value="P:protein secretion by the type II secretion system"/>
    <property type="evidence" value="ECO:0007669"/>
    <property type="project" value="InterPro"/>
</dbReference>
<keyword evidence="4" id="KW-1185">Reference proteome</keyword>
<dbReference type="EMBL" id="CP025781">
    <property type="protein sequence ID" value="QBC44410.1"/>
    <property type="molecule type" value="Genomic_DNA"/>
</dbReference>
<accession>A0A7G3GA69</accession>
<proteinExistence type="predicted"/>
<dbReference type="PRINTS" id="PR00813">
    <property type="entry name" value="BCTERIALGSPG"/>
</dbReference>
<evidence type="ECO:0000256" key="1">
    <source>
        <dbReference type="ARBA" id="ARBA00022481"/>
    </source>
</evidence>
<keyword evidence="2" id="KW-0812">Transmembrane</keyword>
<dbReference type="NCBIfam" id="TIGR02532">
    <property type="entry name" value="IV_pilin_GFxxxE"/>
    <property type="match status" value="1"/>
</dbReference>
<dbReference type="Pfam" id="PF07963">
    <property type="entry name" value="N_methyl"/>
    <property type="match status" value="1"/>
</dbReference>
<sequence length="149" mass="16276">MLSNTVGAIMRVSAGFTLIEVMITVAIIGILASIAIPSYTDYVTRSRLVEAQSKLSETRVQLEQFYMNNRTYVGFPCDRNARPTESFNISCGSPIAADSYTITATGTNRALGFTFTLNDLNVKQTTAAPAGWTFLPVDQNCWVTKRSGC</sequence>
<evidence type="ECO:0000313" key="4">
    <source>
        <dbReference type="Proteomes" id="UP000515917"/>
    </source>
</evidence>
<keyword evidence="1" id="KW-0488">Methylation</keyword>